<accession>A0A318QUX8</accession>
<dbReference type="OrthoDB" id="7280288at2"/>
<name>A0A318QUX8_9PROT</name>
<evidence type="ECO:0000313" key="2">
    <source>
        <dbReference type="EMBL" id="PYD81794.1"/>
    </source>
</evidence>
<sequence length="144" mass="16297">MPAISCFEQRHTDMKKLITCALLGVLAASGISTARAEVPEGELNSLYIRPEVKLPAPALAFPNYPIVDDCTTEFGDEVTNACVTQEKERALVLQPAWDEYQDSDKIACQEDVTHIRHIQLYKNLAYCMDKRRYDAWLKKHPNGQ</sequence>
<protein>
    <recommendedName>
        <fullName evidence="4">DUF1311 domain-containing protein</fullName>
    </recommendedName>
</protein>
<feature type="signal peptide" evidence="1">
    <location>
        <begin position="1"/>
        <end position="36"/>
    </location>
</feature>
<feature type="chain" id="PRO_5016397682" description="DUF1311 domain-containing protein" evidence="1">
    <location>
        <begin position="37"/>
        <end position="144"/>
    </location>
</feature>
<organism evidence="2 3">
    <name type="scientific">Komagataeibacter oboediens</name>
    <dbReference type="NCBI Taxonomy" id="65958"/>
    <lineage>
        <taxon>Bacteria</taxon>
        <taxon>Pseudomonadati</taxon>
        <taxon>Pseudomonadota</taxon>
        <taxon>Alphaproteobacteria</taxon>
        <taxon>Acetobacterales</taxon>
        <taxon>Acetobacteraceae</taxon>
        <taxon>Komagataeibacter</taxon>
    </lineage>
</organism>
<evidence type="ECO:0000256" key="1">
    <source>
        <dbReference type="SAM" id="SignalP"/>
    </source>
</evidence>
<proteinExistence type="predicted"/>
<keyword evidence="1" id="KW-0732">Signal</keyword>
<evidence type="ECO:0008006" key="4">
    <source>
        <dbReference type="Google" id="ProtNLM"/>
    </source>
</evidence>
<reference evidence="2 3" key="1">
    <citation type="submission" date="2017-07" db="EMBL/GenBank/DDBJ databases">
        <title>A draft genome sequence of Komagataeibacter oboediens LMG 18849.</title>
        <authorList>
            <person name="Skraban J."/>
            <person name="Cleenwerck I."/>
            <person name="Vandamme P."/>
            <person name="Trcek J."/>
        </authorList>
    </citation>
    <scope>NUCLEOTIDE SEQUENCE [LARGE SCALE GENOMIC DNA]</scope>
    <source>
        <strain evidence="2 3">LMG 18849</strain>
    </source>
</reference>
<comment type="caution">
    <text evidence="2">The sequence shown here is derived from an EMBL/GenBank/DDBJ whole genome shotgun (WGS) entry which is preliminary data.</text>
</comment>
<gene>
    <name evidence="2" type="ORF">CFR80_09775</name>
</gene>
<dbReference type="EMBL" id="NKTX01000020">
    <property type="protein sequence ID" value="PYD81794.1"/>
    <property type="molecule type" value="Genomic_DNA"/>
</dbReference>
<dbReference type="Proteomes" id="UP000247417">
    <property type="component" value="Unassembled WGS sequence"/>
</dbReference>
<evidence type="ECO:0000313" key="3">
    <source>
        <dbReference type="Proteomes" id="UP000247417"/>
    </source>
</evidence>
<dbReference type="AlphaFoldDB" id="A0A318QUX8"/>